<evidence type="ECO:0000256" key="1">
    <source>
        <dbReference type="SAM" id="MobiDB-lite"/>
    </source>
</evidence>
<evidence type="ECO:0000313" key="3">
    <source>
        <dbReference type="EMBL" id="EFX74566.1"/>
    </source>
</evidence>
<accession>E9H143</accession>
<reference evidence="3 4" key="1">
    <citation type="journal article" date="2011" name="Science">
        <title>The ecoresponsive genome of Daphnia pulex.</title>
        <authorList>
            <person name="Colbourne J.K."/>
            <person name="Pfrender M.E."/>
            <person name="Gilbert D."/>
            <person name="Thomas W.K."/>
            <person name="Tucker A."/>
            <person name="Oakley T.H."/>
            <person name="Tokishita S."/>
            <person name="Aerts A."/>
            <person name="Arnold G.J."/>
            <person name="Basu M.K."/>
            <person name="Bauer D.J."/>
            <person name="Caceres C.E."/>
            <person name="Carmel L."/>
            <person name="Casola C."/>
            <person name="Choi J.H."/>
            <person name="Detter J.C."/>
            <person name="Dong Q."/>
            <person name="Dusheyko S."/>
            <person name="Eads B.D."/>
            <person name="Frohlich T."/>
            <person name="Geiler-Samerotte K.A."/>
            <person name="Gerlach D."/>
            <person name="Hatcher P."/>
            <person name="Jogdeo S."/>
            <person name="Krijgsveld J."/>
            <person name="Kriventseva E.V."/>
            <person name="Kultz D."/>
            <person name="Laforsch C."/>
            <person name="Lindquist E."/>
            <person name="Lopez J."/>
            <person name="Manak J.R."/>
            <person name="Muller J."/>
            <person name="Pangilinan J."/>
            <person name="Patwardhan R.P."/>
            <person name="Pitluck S."/>
            <person name="Pritham E.J."/>
            <person name="Rechtsteiner A."/>
            <person name="Rho M."/>
            <person name="Rogozin I.B."/>
            <person name="Sakarya O."/>
            <person name="Salamov A."/>
            <person name="Schaack S."/>
            <person name="Shapiro H."/>
            <person name="Shiga Y."/>
            <person name="Skalitzky C."/>
            <person name="Smith Z."/>
            <person name="Souvorov A."/>
            <person name="Sung W."/>
            <person name="Tang Z."/>
            <person name="Tsuchiya D."/>
            <person name="Tu H."/>
            <person name="Vos H."/>
            <person name="Wang M."/>
            <person name="Wolf Y.I."/>
            <person name="Yamagata H."/>
            <person name="Yamada T."/>
            <person name="Ye Y."/>
            <person name="Shaw J.R."/>
            <person name="Andrews J."/>
            <person name="Crease T.J."/>
            <person name="Tang H."/>
            <person name="Lucas S.M."/>
            <person name="Robertson H.M."/>
            <person name="Bork P."/>
            <person name="Koonin E.V."/>
            <person name="Zdobnov E.M."/>
            <person name="Grigoriev I.V."/>
            <person name="Lynch M."/>
            <person name="Boore J.L."/>
        </authorList>
    </citation>
    <scope>NUCLEOTIDE SEQUENCE [LARGE SCALE GENOMIC DNA]</scope>
</reference>
<dbReference type="Pfam" id="PF00168">
    <property type="entry name" value="C2"/>
    <property type="match status" value="1"/>
</dbReference>
<keyword evidence="4" id="KW-1185">Reference proteome</keyword>
<dbReference type="InParanoid" id="E9H143"/>
<gene>
    <name evidence="3" type="ORF">DAPPUDRAFT_108767</name>
</gene>
<name>E9H143_DAPPU</name>
<dbReference type="KEGG" id="dpx:DAPPUDRAFT_108767"/>
<feature type="region of interest" description="Disordered" evidence="1">
    <location>
        <begin position="73"/>
        <end position="102"/>
    </location>
</feature>
<dbReference type="EMBL" id="GL732582">
    <property type="protein sequence ID" value="EFX74566.1"/>
    <property type="molecule type" value="Genomic_DNA"/>
</dbReference>
<evidence type="ECO:0000259" key="2">
    <source>
        <dbReference type="PROSITE" id="PS50004"/>
    </source>
</evidence>
<evidence type="ECO:0000313" key="4">
    <source>
        <dbReference type="Proteomes" id="UP000000305"/>
    </source>
</evidence>
<feature type="region of interest" description="Disordered" evidence="1">
    <location>
        <begin position="29"/>
        <end position="54"/>
    </location>
</feature>
<dbReference type="Gene3D" id="2.60.40.150">
    <property type="entry name" value="C2 domain"/>
    <property type="match status" value="1"/>
</dbReference>
<feature type="region of interest" description="Disordered" evidence="1">
    <location>
        <begin position="247"/>
        <end position="328"/>
    </location>
</feature>
<dbReference type="SUPFAM" id="SSF49562">
    <property type="entry name" value="C2 domain (Calcium/lipid-binding domain, CaLB)"/>
    <property type="match status" value="1"/>
</dbReference>
<proteinExistence type="predicted"/>
<feature type="compositionally biased region" description="Basic and acidic residues" evidence="1">
    <location>
        <begin position="259"/>
        <end position="271"/>
    </location>
</feature>
<dbReference type="HOGENOM" id="CLU_807159_0_0_1"/>
<sequence>MKMIEPKLPIQPADLPIQIYPWKDLQDMSASNYGSEEKPDLAVSSKENNQFRHQPGTLQQVLPQIHEKFDFINKNNNQPRHTPKDPHPLPPNPEKSDCEDAEIDKPKQIKIRVLRGENLPETKDKYYVYMRGEEWHDSIRVQSTKIKTKPIRGSQPVWKENFTIKTRNPERWMLTIKLKKSSALDSNTSITVGSGVIYVSNLFAYQVNRVKLYDNKYYPVGKRCVDLEIRIEYPLPEVIPRPKIIFEPKGTPAEVPPSGEHKQEKDEKKPNPESPTNEDAEMGETEAEAFQKVALEEAQLLPQQSTDGSKAPTERNCQSDLLVNPSPAPNQTLLDILDMMLSSF</sequence>
<dbReference type="InterPro" id="IPR000008">
    <property type="entry name" value="C2_dom"/>
</dbReference>
<feature type="compositionally biased region" description="Polar residues" evidence="1">
    <location>
        <begin position="45"/>
        <end position="54"/>
    </location>
</feature>
<feature type="compositionally biased region" description="Acidic residues" evidence="1">
    <location>
        <begin position="276"/>
        <end position="287"/>
    </location>
</feature>
<feature type="domain" description="C2" evidence="2">
    <location>
        <begin position="89"/>
        <end position="212"/>
    </location>
</feature>
<dbReference type="PROSITE" id="PS50004">
    <property type="entry name" value="C2"/>
    <property type="match status" value="1"/>
</dbReference>
<dbReference type="Proteomes" id="UP000000305">
    <property type="component" value="Unassembled WGS sequence"/>
</dbReference>
<dbReference type="InterPro" id="IPR035892">
    <property type="entry name" value="C2_domain_sf"/>
</dbReference>
<protein>
    <recommendedName>
        <fullName evidence="2">C2 domain-containing protein</fullName>
    </recommendedName>
</protein>
<dbReference type="AlphaFoldDB" id="E9H143"/>
<organism evidence="3 4">
    <name type="scientific">Daphnia pulex</name>
    <name type="common">Water flea</name>
    <dbReference type="NCBI Taxonomy" id="6669"/>
    <lineage>
        <taxon>Eukaryota</taxon>
        <taxon>Metazoa</taxon>
        <taxon>Ecdysozoa</taxon>
        <taxon>Arthropoda</taxon>
        <taxon>Crustacea</taxon>
        <taxon>Branchiopoda</taxon>
        <taxon>Diplostraca</taxon>
        <taxon>Cladocera</taxon>
        <taxon>Anomopoda</taxon>
        <taxon>Daphniidae</taxon>
        <taxon>Daphnia</taxon>
    </lineage>
</organism>